<protein>
    <submittedName>
        <fullName evidence="9 10">Mucin-12-like isoform X1</fullName>
    </submittedName>
</protein>
<feature type="compositionally biased region" description="Polar residues" evidence="7">
    <location>
        <begin position="320"/>
        <end position="329"/>
    </location>
</feature>
<comment type="similarity">
    <text evidence="2">Belongs to the vasculin family.</text>
</comment>
<evidence type="ECO:0000256" key="6">
    <source>
        <dbReference type="ARBA" id="ARBA00023242"/>
    </source>
</evidence>
<feature type="compositionally biased region" description="Polar residues" evidence="7">
    <location>
        <begin position="497"/>
        <end position="515"/>
    </location>
</feature>
<dbReference type="GO" id="GO:0003723">
    <property type="term" value="F:RNA binding"/>
    <property type="evidence" value="ECO:0007669"/>
    <property type="project" value="InterPro"/>
</dbReference>
<name>A0A8B7YV22_ACAPL</name>
<feature type="compositionally biased region" description="Low complexity" evidence="7">
    <location>
        <begin position="561"/>
        <end position="574"/>
    </location>
</feature>
<feature type="region of interest" description="Disordered" evidence="7">
    <location>
        <begin position="115"/>
        <end position="433"/>
    </location>
</feature>
<feature type="compositionally biased region" description="Low complexity" evidence="7">
    <location>
        <begin position="471"/>
        <end position="485"/>
    </location>
</feature>
<dbReference type="OMA" id="GSMNIRK"/>
<feature type="region of interest" description="Disordered" evidence="7">
    <location>
        <begin position="462"/>
        <end position="485"/>
    </location>
</feature>
<keyword evidence="3" id="KW-0805">Transcription regulation</keyword>
<evidence type="ECO:0000256" key="1">
    <source>
        <dbReference type="ARBA" id="ARBA00004123"/>
    </source>
</evidence>
<comment type="subcellular location">
    <subcellularLocation>
        <location evidence="1">Nucleus</location>
    </subcellularLocation>
</comment>
<accession>A0A8B7YV22</accession>
<keyword evidence="4" id="KW-0238">DNA-binding</keyword>
<feature type="compositionally biased region" description="Basic and acidic residues" evidence="7">
    <location>
        <begin position="649"/>
        <end position="687"/>
    </location>
</feature>
<dbReference type="GO" id="GO:0006351">
    <property type="term" value="P:DNA-templated transcription"/>
    <property type="evidence" value="ECO:0007669"/>
    <property type="project" value="InterPro"/>
</dbReference>
<keyword evidence="8" id="KW-1185">Reference proteome</keyword>
<dbReference type="AlphaFoldDB" id="A0A8B7YV22"/>
<feature type="compositionally biased region" description="Polar residues" evidence="7">
    <location>
        <begin position="375"/>
        <end position="385"/>
    </location>
</feature>
<dbReference type="RefSeq" id="XP_022097148.1">
    <property type="nucleotide sequence ID" value="XM_022241456.1"/>
</dbReference>
<feature type="compositionally biased region" description="Polar residues" evidence="7">
    <location>
        <begin position="263"/>
        <end position="284"/>
    </location>
</feature>
<proteinExistence type="inferred from homology"/>
<reference evidence="9 10" key="1">
    <citation type="submission" date="2025-04" db="UniProtKB">
        <authorList>
            <consortium name="RefSeq"/>
        </authorList>
    </citation>
    <scope>IDENTIFICATION</scope>
</reference>
<dbReference type="GO" id="GO:0045893">
    <property type="term" value="P:positive regulation of DNA-templated transcription"/>
    <property type="evidence" value="ECO:0007669"/>
    <property type="project" value="InterPro"/>
</dbReference>
<feature type="compositionally biased region" description="Polar residues" evidence="7">
    <location>
        <begin position="132"/>
        <end position="143"/>
    </location>
</feature>
<evidence type="ECO:0000256" key="4">
    <source>
        <dbReference type="ARBA" id="ARBA00023125"/>
    </source>
</evidence>
<gene>
    <name evidence="9 10" type="primary">LOC110982786</name>
</gene>
<dbReference type="PANTHER" id="PTHR14339">
    <property type="entry name" value="VASCULIN"/>
    <property type="match status" value="1"/>
</dbReference>
<dbReference type="RefSeq" id="XP_022097147.1">
    <property type="nucleotide sequence ID" value="XM_022241455.1"/>
</dbReference>
<feature type="compositionally biased region" description="Low complexity" evidence="7">
    <location>
        <begin position="303"/>
        <end position="319"/>
    </location>
</feature>
<feature type="region of interest" description="Disordered" evidence="7">
    <location>
        <begin position="19"/>
        <end position="98"/>
    </location>
</feature>
<dbReference type="InterPro" id="IPR028128">
    <property type="entry name" value="Vasculin_fam"/>
</dbReference>
<keyword evidence="6" id="KW-0539">Nucleus</keyword>
<evidence type="ECO:0000256" key="5">
    <source>
        <dbReference type="ARBA" id="ARBA00023163"/>
    </source>
</evidence>
<evidence type="ECO:0000313" key="9">
    <source>
        <dbReference type="RefSeq" id="XP_022097147.1"/>
    </source>
</evidence>
<dbReference type="OrthoDB" id="8741226at2759"/>
<feature type="compositionally biased region" description="Basic and acidic residues" evidence="7">
    <location>
        <begin position="178"/>
        <end position="207"/>
    </location>
</feature>
<dbReference type="GO" id="GO:0003677">
    <property type="term" value="F:DNA binding"/>
    <property type="evidence" value="ECO:0007669"/>
    <property type="project" value="UniProtKB-KW"/>
</dbReference>
<dbReference type="KEGG" id="aplc:110982786"/>
<feature type="compositionally biased region" description="Pro residues" evidence="7">
    <location>
        <begin position="340"/>
        <end position="356"/>
    </location>
</feature>
<feature type="compositionally biased region" description="Polar residues" evidence="7">
    <location>
        <begin position="208"/>
        <end position="235"/>
    </location>
</feature>
<feature type="region of interest" description="Disordered" evidence="7">
    <location>
        <begin position="497"/>
        <end position="692"/>
    </location>
</feature>
<evidence type="ECO:0000313" key="8">
    <source>
        <dbReference type="Proteomes" id="UP000694845"/>
    </source>
</evidence>
<evidence type="ECO:0000256" key="2">
    <source>
        <dbReference type="ARBA" id="ARBA00010099"/>
    </source>
</evidence>
<organism evidence="8 10">
    <name type="scientific">Acanthaster planci</name>
    <name type="common">Crown-of-thorns starfish</name>
    <dbReference type="NCBI Taxonomy" id="133434"/>
    <lineage>
        <taxon>Eukaryota</taxon>
        <taxon>Metazoa</taxon>
        <taxon>Echinodermata</taxon>
        <taxon>Eleutherozoa</taxon>
        <taxon>Asterozoa</taxon>
        <taxon>Asteroidea</taxon>
        <taxon>Valvatacea</taxon>
        <taxon>Valvatida</taxon>
        <taxon>Acanthasteridae</taxon>
        <taxon>Acanthaster</taxon>
    </lineage>
</organism>
<keyword evidence="5" id="KW-0804">Transcription</keyword>
<dbReference type="Pfam" id="PF15337">
    <property type="entry name" value="Vasculin"/>
    <property type="match status" value="1"/>
</dbReference>
<evidence type="ECO:0000313" key="10">
    <source>
        <dbReference type="RefSeq" id="XP_022097148.1"/>
    </source>
</evidence>
<feature type="compositionally biased region" description="Low complexity" evidence="7">
    <location>
        <begin position="516"/>
        <end position="546"/>
    </location>
</feature>
<evidence type="ECO:0000256" key="7">
    <source>
        <dbReference type="SAM" id="MobiDB-lite"/>
    </source>
</evidence>
<dbReference type="GeneID" id="110982786"/>
<evidence type="ECO:0000256" key="3">
    <source>
        <dbReference type="ARBA" id="ARBA00023015"/>
    </source>
</evidence>
<dbReference type="Proteomes" id="UP000694845">
    <property type="component" value="Unplaced"/>
</dbReference>
<dbReference type="PANTHER" id="PTHR14339:SF12">
    <property type="entry name" value="VASCULIN"/>
    <property type="match status" value="1"/>
</dbReference>
<sequence>MVLADMANLPEHDFAPTWLKIPSQQQQSSKPPNVIYNHGVRSGPSEEHHDRYKSRPYSTDSHHGYGRSPTHDQFGFRGRDEHRHYSGASHRHHSVDDLPWDPDPTTHWNVSLFNGNSSSSYGTGYPRRGSSVPRNGQQYSSNGRYEGSGFASSRGHYQQGKPAGPGRQRYNSGPKSGYSERDDHTNDTPTKEEVQGDGPHDAGKESNKSALSNQDFPSLSGSSDDVETSGTSKTGIPSGAWEKPPGTTRVISGRKMQLIKKSIPSTLDSKSTTRPITLSSSSVVDTPAGSKVGGQNGSATQTSKVLASSNGSSSVVLKSMTSVTPMASSRNKESAIRSAPVPPSRISPIPSKPSPVPILGRSMPMDITPPPVHKVSNNKITSSKGPTDKAPISKSPITKAVTPLATRPSLVDETSSRYQDPPPLQPDTNKGATLADVSLPHKTSAYTTATPVIEDCIKTDQPAPSTPACVISTPATPTTSKSSVTKISATVSSFKTPVSKLSTQTPSKPMSVTNMSSSLTPSKPSSIANMSSNLSKPSSPVSLLALTPNRPTSTGGRSAPVFGRPSVSSSRPSGTIVNRVITASSSTSSSVPVTLHSASNRKEKTITPGHRSTLTPLSKEPPPSLPTFVLPTAPSFDMPAPSPTTPKLKKGDKLDFLNELRRSSNGDISKEVSETNRDNLRETEEKVQMNGSTAEPMTILNREQLDIKTNGIDIHEDVTETENSCEEDSIPNFYPVFSPVKDGPDMSSSLEAEKRLLQEMGWHEHSDNEEGYAPLTEDELKEFQKRSQQLKKNGLTRALPAAFNSVSLPIGSIAQVRLDDGFTSSDSDSSDDES</sequence>
<dbReference type="GO" id="GO:0005634">
    <property type="term" value="C:nucleus"/>
    <property type="evidence" value="ECO:0007669"/>
    <property type="project" value="UniProtKB-SubCell"/>
</dbReference>